<gene>
    <name evidence="1" type="ORF">ASUL_04351</name>
</gene>
<name>W7KIQ2_9CREN</name>
<dbReference type="AlphaFoldDB" id="W7KIQ2"/>
<organism evidence="1 2">
    <name type="scientific">Candidatus Aramenus sulfurataquae</name>
    <dbReference type="NCBI Taxonomy" id="1326980"/>
    <lineage>
        <taxon>Archaea</taxon>
        <taxon>Thermoproteota</taxon>
        <taxon>Thermoprotei</taxon>
        <taxon>Sulfolobales</taxon>
        <taxon>Sulfolobaceae</taxon>
        <taxon>Candidatus Aramenus</taxon>
    </lineage>
</organism>
<dbReference type="EMBL" id="ASRH01000004">
    <property type="protein sequence ID" value="EWG07195.1"/>
    <property type="molecule type" value="Genomic_DNA"/>
</dbReference>
<reference evidence="1 2" key="1">
    <citation type="journal article" date="2014" name="Genome Announc.">
        <title>Draft Genome Sequence of the Sulfolobales Archaeon AZ1, Obtained through Metagenomic Analysis of a Mexican Hot Spring.</title>
        <authorList>
            <person name="Servin-Garciduenas L.E."/>
            <person name="Martinez-Romero E."/>
        </authorList>
    </citation>
    <scope>NUCLEOTIDE SEQUENCE [LARGE SCALE GENOMIC DNA]</scope>
    <source>
        <strain evidence="1">AZ1-illumnia</strain>
    </source>
</reference>
<evidence type="ECO:0000313" key="1">
    <source>
        <dbReference type="EMBL" id="EWG07195.1"/>
    </source>
</evidence>
<proteinExistence type="predicted"/>
<accession>W7KIQ2</accession>
<sequence>ALDPWPLDYPANIIIGAKWLKIFTSWKFPFLVLLSFRLPTEQNHSLNKVISLLLNYLSSFDP</sequence>
<protein>
    <submittedName>
        <fullName evidence="1">Uncharacterized protein</fullName>
    </submittedName>
</protein>
<evidence type="ECO:0000313" key="2">
    <source>
        <dbReference type="Proteomes" id="UP000054284"/>
    </source>
</evidence>
<dbReference type="Proteomes" id="UP000054284">
    <property type="component" value="Unassembled WGS sequence"/>
</dbReference>
<keyword evidence="2" id="KW-1185">Reference proteome</keyword>
<comment type="caution">
    <text evidence="1">The sequence shown here is derived from an EMBL/GenBank/DDBJ whole genome shotgun (WGS) entry which is preliminary data.</text>
</comment>
<feature type="non-terminal residue" evidence="1">
    <location>
        <position position="1"/>
    </location>
</feature>